<accession>A0A8T3AQL5</accession>
<gene>
    <name evidence="1" type="ORF">KFK09_021632</name>
</gene>
<keyword evidence="2" id="KW-1185">Reference proteome</keyword>
<dbReference type="InterPro" id="IPR036691">
    <property type="entry name" value="Endo/exonu/phosph_ase_sf"/>
</dbReference>
<dbReference type="SUPFAM" id="SSF56219">
    <property type="entry name" value="DNase I-like"/>
    <property type="match status" value="1"/>
</dbReference>
<dbReference type="EMBL" id="JAGYWB010000015">
    <property type="protein sequence ID" value="KAI0498391.1"/>
    <property type="molecule type" value="Genomic_DNA"/>
</dbReference>
<comment type="caution">
    <text evidence="1">The sequence shown here is derived from an EMBL/GenBank/DDBJ whole genome shotgun (WGS) entry which is preliminary data.</text>
</comment>
<protein>
    <recommendedName>
        <fullName evidence="3">Endonuclease/exonuclease/phosphatase domain-containing protein</fullName>
    </recommendedName>
</protein>
<evidence type="ECO:0008006" key="3">
    <source>
        <dbReference type="Google" id="ProtNLM"/>
    </source>
</evidence>
<evidence type="ECO:0000313" key="2">
    <source>
        <dbReference type="Proteomes" id="UP000829196"/>
    </source>
</evidence>
<dbReference type="Gene3D" id="3.60.10.10">
    <property type="entry name" value="Endonuclease/exonuclease/phosphatase"/>
    <property type="match status" value="1"/>
</dbReference>
<reference evidence="1" key="1">
    <citation type="journal article" date="2022" name="Front. Genet.">
        <title>Chromosome-Scale Assembly of the Dendrobium nobile Genome Provides Insights Into the Molecular Mechanism of the Biosynthesis of the Medicinal Active Ingredient of Dendrobium.</title>
        <authorList>
            <person name="Xu Q."/>
            <person name="Niu S.-C."/>
            <person name="Li K.-L."/>
            <person name="Zheng P.-J."/>
            <person name="Zhang X.-J."/>
            <person name="Jia Y."/>
            <person name="Liu Y."/>
            <person name="Niu Y.-X."/>
            <person name="Yu L.-H."/>
            <person name="Chen D.-F."/>
            <person name="Zhang G.-Q."/>
        </authorList>
    </citation>
    <scope>NUCLEOTIDE SEQUENCE</scope>
    <source>
        <tissue evidence="1">Leaf</tissue>
    </source>
</reference>
<organism evidence="1 2">
    <name type="scientific">Dendrobium nobile</name>
    <name type="common">Orchid</name>
    <dbReference type="NCBI Taxonomy" id="94219"/>
    <lineage>
        <taxon>Eukaryota</taxon>
        <taxon>Viridiplantae</taxon>
        <taxon>Streptophyta</taxon>
        <taxon>Embryophyta</taxon>
        <taxon>Tracheophyta</taxon>
        <taxon>Spermatophyta</taxon>
        <taxon>Magnoliopsida</taxon>
        <taxon>Liliopsida</taxon>
        <taxon>Asparagales</taxon>
        <taxon>Orchidaceae</taxon>
        <taxon>Epidendroideae</taxon>
        <taxon>Malaxideae</taxon>
        <taxon>Dendrobiinae</taxon>
        <taxon>Dendrobium</taxon>
    </lineage>
</organism>
<dbReference type="AlphaFoldDB" id="A0A8T3AQL5"/>
<dbReference type="OrthoDB" id="786811at2759"/>
<name>A0A8T3AQL5_DENNO</name>
<proteinExistence type="predicted"/>
<dbReference type="PANTHER" id="PTHR33710:SF71">
    <property type="entry name" value="ENDONUCLEASE_EXONUCLEASE_PHOSPHATASE DOMAIN-CONTAINING PROTEIN"/>
    <property type="match status" value="1"/>
</dbReference>
<dbReference type="PANTHER" id="PTHR33710">
    <property type="entry name" value="BNAC02G09200D PROTEIN"/>
    <property type="match status" value="1"/>
</dbReference>
<dbReference type="Proteomes" id="UP000829196">
    <property type="component" value="Unassembled WGS sequence"/>
</dbReference>
<evidence type="ECO:0000313" key="1">
    <source>
        <dbReference type="EMBL" id="KAI0498391.1"/>
    </source>
</evidence>
<sequence>MFCLKMKKSCDNFGCYTPDRIWVKWDSSQLSFSPSFTSSQIIHGILEAGSLPPIYLSVIYAANLVEDRKVLWDNLLGLSARIDSPLIIICDFNCYRFDCEKAGGSSLPAGRLGELNSFIFYSSLQDLAYVGIFYTWYNQRIDLPIHIKLDRTLINNAFLELFQTAYYKVDPPSGSDHSTLILLTTHVKRTFSRFMFKDFWISMDGFWEEILLTFDRPNYARHIASFYNYLRYLKKAIRGKKLVLL</sequence>